<dbReference type="Proteomes" id="UP000530060">
    <property type="component" value="Unassembled WGS sequence"/>
</dbReference>
<protein>
    <submittedName>
        <fullName evidence="1">Uncharacterized protein</fullName>
    </submittedName>
</protein>
<evidence type="ECO:0000313" key="2">
    <source>
        <dbReference type="Proteomes" id="UP000530060"/>
    </source>
</evidence>
<comment type="caution">
    <text evidence="1">The sequence shown here is derived from an EMBL/GenBank/DDBJ whole genome shotgun (WGS) entry which is preliminary data.</text>
</comment>
<dbReference type="EMBL" id="CAIJDP010000051">
    <property type="protein sequence ID" value="CAD0000995.1"/>
    <property type="molecule type" value="Genomic_DNA"/>
</dbReference>
<organism evidence="1 2">
    <name type="scientific">Flavobacterium salmonis</name>
    <dbReference type="NCBI Taxonomy" id="2654844"/>
    <lineage>
        <taxon>Bacteria</taxon>
        <taxon>Pseudomonadati</taxon>
        <taxon>Bacteroidota</taxon>
        <taxon>Flavobacteriia</taxon>
        <taxon>Flavobacteriales</taxon>
        <taxon>Flavobacteriaceae</taxon>
        <taxon>Flavobacterium</taxon>
    </lineage>
</organism>
<gene>
    <name evidence="1" type="ORF">FLAT13_00319</name>
</gene>
<proteinExistence type="predicted"/>
<dbReference type="AlphaFoldDB" id="A0A6V6YNH5"/>
<sequence length="55" mass="5415">MVSKKVAVVSPSEAVEVVGTLAHEAVGSPFISLPVKVVCPSTLAGIAIAGVDGKV</sequence>
<accession>A0A6V6YNH5</accession>
<name>A0A6V6YNH5_9FLAO</name>
<reference evidence="1 2" key="1">
    <citation type="submission" date="2020-06" db="EMBL/GenBank/DDBJ databases">
        <authorList>
            <person name="Criscuolo A."/>
        </authorList>
    </citation>
    <scope>NUCLEOTIDE SEQUENCE [LARGE SCALE GENOMIC DNA]</scope>
    <source>
        <strain evidence="2">CIP 111411</strain>
    </source>
</reference>
<keyword evidence="2" id="KW-1185">Reference proteome</keyword>
<evidence type="ECO:0000313" key="1">
    <source>
        <dbReference type="EMBL" id="CAD0000995.1"/>
    </source>
</evidence>